<protein>
    <recommendedName>
        <fullName evidence="1">Glycosyltransferase 2-like domain-containing protein</fullName>
    </recommendedName>
</protein>
<dbReference type="Gene3D" id="3.90.550.10">
    <property type="entry name" value="Spore Coat Polysaccharide Biosynthesis Protein SpsA, Chain A"/>
    <property type="match status" value="1"/>
</dbReference>
<gene>
    <name evidence="2" type="ORF">ADH67_02170</name>
</gene>
<evidence type="ECO:0000313" key="2">
    <source>
        <dbReference type="EMBL" id="OXE51120.1"/>
    </source>
</evidence>
<dbReference type="CDD" id="cd00761">
    <property type="entry name" value="Glyco_tranf_GTA_type"/>
    <property type="match status" value="1"/>
</dbReference>
<reference evidence="3" key="1">
    <citation type="submission" date="2017-05" db="EMBL/GenBank/DDBJ databases">
        <title>Improved OligoMM genomes.</title>
        <authorList>
            <person name="Garzetti D."/>
        </authorList>
    </citation>
    <scope>NUCLEOTIDE SEQUENCE [LARGE SCALE GENOMIC DNA]</scope>
    <source>
        <strain evidence="3">YL45</strain>
    </source>
</reference>
<dbReference type="InterPro" id="IPR029044">
    <property type="entry name" value="Nucleotide-diphossugar_trans"/>
</dbReference>
<evidence type="ECO:0000313" key="3">
    <source>
        <dbReference type="Proteomes" id="UP000214610"/>
    </source>
</evidence>
<dbReference type="Gene3D" id="3.40.50.2000">
    <property type="entry name" value="Glycogen Phosphorylase B"/>
    <property type="match status" value="1"/>
</dbReference>
<dbReference type="Proteomes" id="UP000214610">
    <property type="component" value="Unassembled WGS sequence"/>
</dbReference>
<organism evidence="2 3">
    <name type="scientific">Turicimonas muris</name>
    <dbReference type="NCBI Taxonomy" id="1796652"/>
    <lineage>
        <taxon>Bacteria</taxon>
        <taxon>Pseudomonadati</taxon>
        <taxon>Pseudomonadota</taxon>
        <taxon>Betaproteobacteria</taxon>
        <taxon>Burkholderiales</taxon>
        <taxon>Sutterellaceae</taxon>
        <taxon>Turicimonas</taxon>
    </lineage>
</organism>
<dbReference type="PANTHER" id="PTHR22916">
    <property type="entry name" value="GLYCOSYLTRANSFERASE"/>
    <property type="match status" value="1"/>
</dbReference>
<dbReference type="AlphaFoldDB" id="A0A227KRI2"/>
<dbReference type="SUPFAM" id="SSF53756">
    <property type="entry name" value="UDP-Glycosyltransferase/glycogen phosphorylase"/>
    <property type="match status" value="1"/>
</dbReference>
<dbReference type="SUPFAM" id="SSF53448">
    <property type="entry name" value="Nucleotide-diphospho-sugar transferases"/>
    <property type="match status" value="1"/>
</dbReference>
<dbReference type="GeneID" id="78363327"/>
<feature type="domain" description="Glycosyltransferase 2-like" evidence="1">
    <location>
        <begin position="457"/>
        <end position="629"/>
    </location>
</feature>
<evidence type="ECO:0000259" key="1">
    <source>
        <dbReference type="Pfam" id="PF00535"/>
    </source>
</evidence>
<dbReference type="GO" id="GO:0016758">
    <property type="term" value="F:hexosyltransferase activity"/>
    <property type="evidence" value="ECO:0007669"/>
    <property type="project" value="UniProtKB-ARBA"/>
</dbReference>
<accession>A0A227KRI2</accession>
<dbReference type="InterPro" id="IPR001173">
    <property type="entry name" value="Glyco_trans_2-like"/>
</dbReference>
<comment type="caution">
    <text evidence="2">The sequence shown here is derived from an EMBL/GenBank/DDBJ whole genome shotgun (WGS) entry which is preliminary data.</text>
</comment>
<proteinExistence type="predicted"/>
<dbReference type="EMBL" id="NHMP01000001">
    <property type="protein sequence ID" value="OXE51120.1"/>
    <property type="molecule type" value="Genomic_DNA"/>
</dbReference>
<keyword evidence="3" id="KW-1185">Reference proteome</keyword>
<sequence length="759" mass="87565">MKQLIAKSIRTVRTGGFPLLARKGKNYIKKQIAKRILEDGQRIEELPKLPENVLHPKDFFNLTNLIQMLHTGNYRGVYVQGSQCIGWFDCVKQRSHHIAEYFMEKGYLVLCGANQAFSGDTTSSLKFINKNLVLFNVDSRAFVKELLEIVAQEFNGFKFYQIIATEPGMTLEEISFIKELGFEFMYEMHDELSPEIFHSINQTILDRHSQILKDEDVIVLTTADLLYEKVKERRKGNVILSPNAAKIEDWEVNNETLKVLPQEIASLVKEKRPIVGFYGGFASWLDYELIRKVATNFPECQVVMIGYDYEQGHGAFAKSKVSEIKNVTIVPAQKYSNLKYFSQYFAVAIVPFRDYELSKTVSPVKMFEHMAQGIPVVASGLPECEKYPPVFVSYSHEQFLKDVEKALSLSKDSDFKNKLKECAAANSWRSRGAEIMELFEKRYRESFPLSLEQPLLSIVIPTYNMDKYITRSLDVLAHPCFAKLIEIIAVNDGSKDYTPEILKGQLQRFDNLKVITKENGGHGSCINAGIAASTGKFFKLVDADDFLSPISLLQHLLFLYKSDADLIVTNYRRFDESGNVTLGVSYSERLEEGKTYESSDFYNSMLSLLGFTSYAHMHSITYRTEILKKMGRKISENSFYVDQEFITYPLHNVKKVQYQNIFLYDYLVGRPGQSVDITVAKKRANMNLTILKKIREYYSLQNNEVLKKYLNNILYEQSYFWFSLTEDKSEAQDLLSWWKRNNLNSYDFKDFENMVARIK</sequence>
<dbReference type="RefSeq" id="WP_066591201.1">
    <property type="nucleotide sequence ID" value="NZ_CAJTBZ010000050.1"/>
</dbReference>
<dbReference type="Pfam" id="PF00535">
    <property type="entry name" value="Glycos_transf_2"/>
    <property type="match status" value="1"/>
</dbReference>
<dbReference type="PANTHER" id="PTHR22916:SF3">
    <property type="entry name" value="UDP-GLCNAC:BETAGAL BETA-1,3-N-ACETYLGLUCOSAMINYLTRANSFERASE-LIKE PROTEIN 1"/>
    <property type="match status" value="1"/>
</dbReference>
<name>A0A227KRI2_9BURK</name>